<evidence type="ECO:0000313" key="1">
    <source>
        <dbReference type="EMBL" id="KAK3724662.1"/>
    </source>
</evidence>
<dbReference type="AlphaFoldDB" id="A0AAE0XY71"/>
<comment type="caution">
    <text evidence="1">The sequence shown here is derived from an EMBL/GenBank/DDBJ whole genome shotgun (WGS) entry which is preliminary data.</text>
</comment>
<protein>
    <submittedName>
        <fullName evidence="1">Uncharacterized protein</fullName>
    </submittedName>
</protein>
<gene>
    <name evidence="1" type="ORF">RRG08_041145</name>
</gene>
<name>A0AAE0XY71_9GAST</name>
<proteinExistence type="predicted"/>
<sequence length="118" mass="12890">MPSRLTPTDQGCGDQRRITGFLLSAQERVKTSEAPGCVAMRGLVSCDFRLDQGGPGLALVAVGHFGHSSLALLVEFHGTRTLTRRDIASNPFHDAVLEGRQEHCVTIRNRLDLTLYSN</sequence>
<organism evidence="1 2">
    <name type="scientific">Elysia crispata</name>
    <name type="common">lettuce slug</name>
    <dbReference type="NCBI Taxonomy" id="231223"/>
    <lineage>
        <taxon>Eukaryota</taxon>
        <taxon>Metazoa</taxon>
        <taxon>Spiralia</taxon>
        <taxon>Lophotrochozoa</taxon>
        <taxon>Mollusca</taxon>
        <taxon>Gastropoda</taxon>
        <taxon>Heterobranchia</taxon>
        <taxon>Euthyneura</taxon>
        <taxon>Panpulmonata</taxon>
        <taxon>Sacoglossa</taxon>
        <taxon>Placobranchoidea</taxon>
        <taxon>Plakobranchidae</taxon>
        <taxon>Elysia</taxon>
    </lineage>
</organism>
<reference evidence="1" key="1">
    <citation type="journal article" date="2023" name="G3 (Bethesda)">
        <title>A reference genome for the long-term kleptoplast-retaining sea slug Elysia crispata morphotype clarki.</title>
        <authorList>
            <person name="Eastman K.E."/>
            <person name="Pendleton A.L."/>
            <person name="Shaikh M.A."/>
            <person name="Suttiyut T."/>
            <person name="Ogas R."/>
            <person name="Tomko P."/>
            <person name="Gavelis G."/>
            <person name="Widhalm J.R."/>
            <person name="Wisecaver J.H."/>
        </authorList>
    </citation>
    <scope>NUCLEOTIDE SEQUENCE</scope>
    <source>
        <strain evidence="1">ECLA1</strain>
    </source>
</reference>
<accession>A0AAE0XY71</accession>
<evidence type="ECO:0000313" key="2">
    <source>
        <dbReference type="Proteomes" id="UP001283361"/>
    </source>
</evidence>
<dbReference type="Proteomes" id="UP001283361">
    <property type="component" value="Unassembled WGS sequence"/>
</dbReference>
<keyword evidence="2" id="KW-1185">Reference proteome</keyword>
<dbReference type="EMBL" id="JAWDGP010007341">
    <property type="protein sequence ID" value="KAK3724662.1"/>
    <property type="molecule type" value="Genomic_DNA"/>
</dbReference>